<comment type="caution">
    <text evidence="6">The sequence shown here is derived from an EMBL/GenBank/DDBJ whole genome shotgun (WGS) entry which is preliminary data.</text>
</comment>
<dbReference type="PROSITE" id="PS00041">
    <property type="entry name" value="HTH_ARAC_FAMILY_1"/>
    <property type="match status" value="1"/>
</dbReference>
<evidence type="ECO:0000259" key="5">
    <source>
        <dbReference type="PROSITE" id="PS01124"/>
    </source>
</evidence>
<dbReference type="SUPFAM" id="SSF46689">
    <property type="entry name" value="Homeodomain-like"/>
    <property type="match status" value="1"/>
</dbReference>
<dbReference type="Gene3D" id="1.10.10.60">
    <property type="entry name" value="Homeodomain-like"/>
    <property type="match status" value="2"/>
</dbReference>
<keyword evidence="3" id="KW-0804">Transcription</keyword>
<dbReference type="Proteomes" id="UP001596113">
    <property type="component" value="Unassembled WGS sequence"/>
</dbReference>
<name>A0ABW0I2S6_9BACL</name>
<dbReference type="InterPro" id="IPR018062">
    <property type="entry name" value="HTH_AraC-typ_CS"/>
</dbReference>
<protein>
    <submittedName>
        <fullName evidence="6">AraC family transcriptional regulator</fullName>
    </submittedName>
</protein>
<evidence type="ECO:0000256" key="2">
    <source>
        <dbReference type="ARBA" id="ARBA00023125"/>
    </source>
</evidence>
<keyword evidence="4" id="KW-0472">Membrane</keyword>
<evidence type="ECO:0000313" key="6">
    <source>
        <dbReference type="EMBL" id="MFC5406696.1"/>
    </source>
</evidence>
<evidence type="ECO:0000256" key="4">
    <source>
        <dbReference type="SAM" id="Phobius"/>
    </source>
</evidence>
<dbReference type="SMART" id="SM00342">
    <property type="entry name" value="HTH_ARAC"/>
    <property type="match status" value="1"/>
</dbReference>
<keyword evidence="1" id="KW-0805">Transcription regulation</keyword>
<dbReference type="Pfam" id="PF12833">
    <property type="entry name" value="HTH_18"/>
    <property type="match status" value="1"/>
</dbReference>
<keyword evidence="4" id="KW-0812">Transmembrane</keyword>
<keyword evidence="4" id="KW-1133">Transmembrane helix</keyword>
<dbReference type="PANTHER" id="PTHR43280:SF2">
    <property type="entry name" value="HTH-TYPE TRANSCRIPTIONAL REGULATOR EXSA"/>
    <property type="match status" value="1"/>
</dbReference>
<dbReference type="InterPro" id="IPR020449">
    <property type="entry name" value="Tscrpt_reg_AraC-type_HTH"/>
</dbReference>
<reference evidence="7" key="1">
    <citation type="journal article" date="2019" name="Int. J. Syst. Evol. Microbiol.">
        <title>The Global Catalogue of Microorganisms (GCM) 10K type strain sequencing project: providing services to taxonomists for standard genome sequencing and annotation.</title>
        <authorList>
            <consortium name="The Broad Institute Genomics Platform"/>
            <consortium name="The Broad Institute Genome Sequencing Center for Infectious Disease"/>
            <person name="Wu L."/>
            <person name="Ma J."/>
        </authorList>
    </citation>
    <scope>NUCLEOTIDE SEQUENCE [LARGE SCALE GENOMIC DNA]</scope>
    <source>
        <strain evidence="7">CGMCC 1.18575</strain>
    </source>
</reference>
<dbReference type="RefSeq" id="WP_378138788.1">
    <property type="nucleotide sequence ID" value="NZ_JBHSMI010000056.1"/>
</dbReference>
<feature type="transmembrane region" description="Helical" evidence="4">
    <location>
        <begin position="260"/>
        <end position="280"/>
    </location>
</feature>
<dbReference type="PROSITE" id="PS01124">
    <property type="entry name" value="HTH_ARAC_FAMILY_2"/>
    <property type="match status" value="1"/>
</dbReference>
<feature type="transmembrane region" description="Helical" evidence="4">
    <location>
        <begin position="12"/>
        <end position="30"/>
    </location>
</feature>
<evidence type="ECO:0000256" key="3">
    <source>
        <dbReference type="ARBA" id="ARBA00023163"/>
    </source>
</evidence>
<dbReference type="InterPro" id="IPR018060">
    <property type="entry name" value="HTH_AraC"/>
</dbReference>
<dbReference type="InterPro" id="IPR009057">
    <property type="entry name" value="Homeodomain-like_sf"/>
</dbReference>
<dbReference type="EMBL" id="JBHSMI010000056">
    <property type="protein sequence ID" value="MFC5406696.1"/>
    <property type="molecule type" value="Genomic_DNA"/>
</dbReference>
<feature type="domain" description="HTH araC/xylS-type" evidence="5">
    <location>
        <begin position="625"/>
        <end position="724"/>
    </location>
</feature>
<dbReference type="PANTHER" id="PTHR43280">
    <property type="entry name" value="ARAC-FAMILY TRANSCRIPTIONAL REGULATOR"/>
    <property type="match status" value="1"/>
</dbReference>
<keyword evidence="2" id="KW-0238">DNA-binding</keyword>
<sequence>MWLARLRFAKSVMFILIVITIVMIPFTLLLSRQFTEYASDEINRFNQDKVVQTANNLDFFLTNLKVFGINIYEDQRIQSWLMTKQQDIEAQQVAEQAMKLYLTTQPFIAKSYLINLRSESVLDSEKGQNRFQSFPDQEILSSIRNHRQSFLRYFSHTVDGRSYLALIYPSTPSRINYYGYLVLLLDKDMLNERLLSNNQPNTLNYVTDEQGNVVIGDGTFRDKEEWTPNLAALSSQEWTIYSYNRLHTLREHVRSFNAKIVWNFLGLLCLLVLIAVWNAVRTYSPIAKLYKLIQQRMDKQKARTEDDAYLSRQGMKYIRDRVEYLLDSVDRMSQEMSTHRSVVREEYMRQWILQGKMTPSIRELVESESELTSFPHLYLVVVRMESYQALCEKYNYYSRKLLKFAMGNIASEIIRNEGWGVQSVDLGTDHLIVLIGRREDTELDYLPVIRDVGEQIKVWLKIPNVAASSHAVRIEDDLRSLYDTVLELTLLKFVSGEDKVYTPDDLQHFVETYQPPASEVVIEQMINAVRLGKTEEVEALTDRLFRELQSLTHEKLKLQLMFVTYTLFKAFSQLKLVQNEENIVELLESFDTLQQYRLWLEQMIREVTARINVPAGGGRKSELASEIAQYAKDHLQDPMLTQEQIASHLSLSYSYVRSVFKEAHGMTLADFILNERISLAMELLIRTKSAIPDIAEQAGFQSRSYFFTVFKKMTGMTPNEFRLLQRSKQLPEGGQEGRDGHS</sequence>
<organism evidence="6 7">
    <name type="scientific">Cohnella soli</name>
    <dbReference type="NCBI Taxonomy" id="425005"/>
    <lineage>
        <taxon>Bacteria</taxon>
        <taxon>Bacillati</taxon>
        <taxon>Bacillota</taxon>
        <taxon>Bacilli</taxon>
        <taxon>Bacillales</taxon>
        <taxon>Paenibacillaceae</taxon>
        <taxon>Cohnella</taxon>
    </lineage>
</organism>
<dbReference type="PRINTS" id="PR00032">
    <property type="entry name" value="HTHARAC"/>
</dbReference>
<gene>
    <name evidence="6" type="ORF">ACFPOF_28530</name>
</gene>
<proteinExistence type="predicted"/>
<accession>A0ABW0I2S6</accession>
<evidence type="ECO:0000313" key="7">
    <source>
        <dbReference type="Proteomes" id="UP001596113"/>
    </source>
</evidence>
<evidence type="ECO:0000256" key="1">
    <source>
        <dbReference type="ARBA" id="ARBA00023015"/>
    </source>
</evidence>
<keyword evidence="7" id="KW-1185">Reference proteome</keyword>